<keyword evidence="2 4" id="KW-0547">Nucleotide-binding</keyword>
<dbReference type="InterPro" id="IPR050206">
    <property type="entry name" value="FtsK/SpoIIIE/SftA"/>
</dbReference>
<keyword evidence="5" id="KW-0812">Transmembrane</keyword>
<proteinExistence type="predicted"/>
<dbReference type="CDD" id="cd01127">
    <property type="entry name" value="TrwB_TraG_TraD_VirD4"/>
    <property type="match status" value="1"/>
</dbReference>
<accession>A0A1G8BQT4</accession>
<protein>
    <submittedName>
        <fullName evidence="8">DNA segregation ATPase FtsK/SpoIIIE, S-DNA-T family</fullName>
    </submittedName>
</protein>
<gene>
    <name evidence="8" type="ORF">SAMN04488693_10126</name>
</gene>
<dbReference type="STRING" id="335973.SAMN04488693_10126"/>
<dbReference type="EMBL" id="FNDT01000001">
    <property type="protein sequence ID" value="SDH35501.1"/>
    <property type="molecule type" value="Genomic_DNA"/>
</dbReference>
<evidence type="ECO:0000256" key="5">
    <source>
        <dbReference type="SAM" id="Phobius"/>
    </source>
</evidence>
<reference evidence="8 9" key="1">
    <citation type="submission" date="2016-10" db="EMBL/GenBank/DDBJ databases">
        <authorList>
            <person name="de Groot N.N."/>
        </authorList>
    </citation>
    <scope>NUCLEOTIDE SEQUENCE [LARGE SCALE GENOMIC DNA]</scope>
    <source>
        <strain evidence="8 9">NP_1H</strain>
    </source>
</reference>
<keyword evidence="5" id="KW-0472">Membrane</keyword>
<dbReference type="InterPro" id="IPR003593">
    <property type="entry name" value="AAA+_ATPase"/>
</dbReference>
<dbReference type="SMART" id="SM00240">
    <property type="entry name" value="FHA"/>
    <property type="match status" value="1"/>
</dbReference>
<feature type="domain" description="FHA" evidence="6">
    <location>
        <begin position="108"/>
        <end position="156"/>
    </location>
</feature>
<organism evidence="8 9">
    <name type="scientific">Arthrobacter subterraneus</name>
    <dbReference type="NCBI Taxonomy" id="335973"/>
    <lineage>
        <taxon>Bacteria</taxon>
        <taxon>Bacillati</taxon>
        <taxon>Actinomycetota</taxon>
        <taxon>Actinomycetes</taxon>
        <taxon>Micrococcales</taxon>
        <taxon>Micrococcaceae</taxon>
        <taxon>Arthrobacter</taxon>
    </lineage>
</organism>
<keyword evidence="1" id="KW-0597">Phosphoprotein</keyword>
<dbReference type="Proteomes" id="UP000199258">
    <property type="component" value="Unassembled WGS sequence"/>
</dbReference>
<feature type="binding site" evidence="4">
    <location>
        <begin position="561"/>
        <end position="568"/>
    </location>
    <ligand>
        <name>ATP</name>
        <dbReference type="ChEBI" id="CHEBI:30616"/>
    </ligand>
</feature>
<name>A0A1G8BQT4_9MICC</name>
<dbReference type="SMART" id="SM00382">
    <property type="entry name" value="AAA"/>
    <property type="match status" value="2"/>
</dbReference>
<feature type="domain" description="FtsK" evidence="7">
    <location>
        <begin position="543"/>
        <end position="730"/>
    </location>
</feature>
<dbReference type="InterPro" id="IPR008984">
    <property type="entry name" value="SMAD_FHA_dom_sf"/>
</dbReference>
<evidence type="ECO:0000256" key="2">
    <source>
        <dbReference type="ARBA" id="ARBA00022741"/>
    </source>
</evidence>
<evidence type="ECO:0000256" key="1">
    <source>
        <dbReference type="ARBA" id="ARBA00022553"/>
    </source>
</evidence>
<dbReference type="InterPro" id="IPR000253">
    <property type="entry name" value="FHA_dom"/>
</dbReference>
<evidence type="ECO:0000256" key="3">
    <source>
        <dbReference type="ARBA" id="ARBA00022840"/>
    </source>
</evidence>
<dbReference type="PROSITE" id="PS50901">
    <property type="entry name" value="FTSK"/>
    <property type="match status" value="1"/>
</dbReference>
<evidence type="ECO:0000256" key="4">
    <source>
        <dbReference type="PROSITE-ProRule" id="PRU00289"/>
    </source>
</evidence>
<dbReference type="InterPro" id="IPR002543">
    <property type="entry name" value="FtsK_dom"/>
</dbReference>
<keyword evidence="9" id="KW-1185">Reference proteome</keyword>
<dbReference type="InterPro" id="IPR027417">
    <property type="entry name" value="P-loop_NTPase"/>
</dbReference>
<dbReference type="CDD" id="cd00060">
    <property type="entry name" value="FHA"/>
    <property type="match status" value="1"/>
</dbReference>
<dbReference type="InterPro" id="IPR032030">
    <property type="entry name" value="YscD_cytoplasmic_dom"/>
</dbReference>
<feature type="transmembrane region" description="Helical" evidence="5">
    <location>
        <begin position="208"/>
        <end position="225"/>
    </location>
</feature>
<dbReference type="GO" id="GO:0003677">
    <property type="term" value="F:DNA binding"/>
    <property type="evidence" value="ECO:0007669"/>
    <property type="project" value="InterPro"/>
</dbReference>
<dbReference type="Gene3D" id="2.60.200.20">
    <property type="match status" value="1"/>
</dbReference>
<sequence>MTLAAGPGVRLASGGSTEEIVITGAHRLSGTQLYEQLSQRADGQHFLVAGVPVQELVAGVSPLTPGAVIVAGTSQCPDVSPSRPGTLFFLVRSGPDAGKTVPLVRGTCTIGRNGSDITLHDPLMSRRHALLTVTTEAVTLSDRNSANGVRVDGSRISESPVTTDSDIRIGSNRCALILADTPVGTPLAVDLSKPCPVRAVPPSEASRLLIASAFLPLVLGVVLAVTTGMWFFLAFSALSAVAGSVPLINARKTRRTFAGAVETAVAADSERRRRAAPDPAGLALAALRTGHPALAQPPPRSFDGHYLRLGTADQPANIEARPAPPGWRPPLIPEMPVLVPLTGEENGEPIGLDVRAPRGTLDRVANLILLQLSALGGAGEILCHGAASELPHSARFLPGVTLTSNPGHFAEMLATGRYSSVVVFGPEPSPPVPGARIYRFFPCQGQEDGRWTVDYFESEPVLRSPGGVLPFHPDYVRAGTFEMMARAFGAGSGSGAVPTAEASVPPVVALTELFAGDSPGILGKWRTASEGLCLRTIVGSSVAGPLSFDLIADGPHLLVAGTTGSGKSEFLRSLVLGLSLHHPPAELNFMFIDFKGGAGLGGLASLPHVTGMLTDLSPETVSRALVSLRAEVKRRESLFAAVHAADYGEYRGLNGTGLPRLVIVIDEFRMLSEEVPGAVNDLMRIAALGRSLGMHLVLATQRPQGAITSEIRANITASVVLRMQSAMEAQDLLGSAAASSIPVNRPGRGYLRIASGQPIEFQTATTTSPTGYPTSSIMSFAQFLSRGSPGGGTAGDDIGTAQTSPTLRDDVQSLVSAAGRAARALGSPPLRLPVLPPLPEALSRAAAVPADILQLGLLDIPERQAQRPLLWDPGQHSHLAFIGQHGSGRAVVCAAAEHLRCLPDRHLYLLDGDANLRSCRDAPQVGAYVTASDVRRAARVLQRLAELVVHRLNGGPESAEAAPGITVFITGWGRWASAFRNGRFGGAEESLQDIVRDGETAGVALVIAGERELIVSRFFSLLPNRLYLPLGASPEMLLSWPKLPAMDPVPGRALAQGRISPDAQAVAQLIMEQGELPDMPPAQRPFRVAALPHTLESSELSPRPSDGRTAHIPIGVGGDDLSPVHLSMPPRTAGLIVGGAGTGKSRTLDLIAVQAPRSLPCLRPGPEADPFSYWRRPEVAQQSAGSLLLVDDVDLLPREIQQQLAAMVAAGARAVFSATPSPSLVTNPALTAVRVNPLGIVLGPHSPADGEVFGLRLEVNGTPPPGRAVLVGMRRSTEIQLARHEPVRPDR</sequence>
<evidence type="ECO:0000259" key="7">
    <source>
        <dbReference type="PROSITE" id="PS50901"/>
    </source>
</evidence>
<dbReference type="PROSITE" id="PS50006">
    <property type="entry name" value="FHA_DOMAIN"/>
    <property type="match status" value="1"/>
</dbReference>
<dbReference type="GO" id="GO:0005524">
    <property type="term" value="F:ATP binding"/>
    <property type="evidence" value="ECO:0007669"/>
    <property type="project" value="UniProtKB-UniRule"/>
</dbReference>
<dbReference type="Gene3D" id="3.40.50.300">
    <property type="entry name" value="P-loop containing nucleotide triphosphate hydrolases"/>
    <property type="match status" value="2"/>
</dbReference>
<evidence type="ECO:0000259" key="6">
    <source>
        <dbReference type="PROSITE" id="PS50006"/>
    </source>
</evidence>
<keyword evidence="3 4" id="KW-0067">ATP-binding</keyword>
<evidence type="ECO:0000313" key="9">
    <source>
        <dbReference type="Proteomes" id="UP000199258"/>
    </source>
</evidence>
<dbReference type="SUPFAM" id="SSF52540">
    <property type="entry name" value="P-loop containing nucleoside triphosphate hydrolases"/>
    <property type="match status" value="2"/>
</dbReference>
<dbReference type="Pfam" id="PF01580">
    <property type="entry name" value="FtsK_SpoIIIE"/>
    <property type="match status" value="1"/>
</dbReference>
<evidence type="ECO:0000313" key="8">
    <source>
        <dbReference type="EMBL" id="SDH35501.1"/>
    </source>
</evidence>
<dbReference type="PANTHER" id="PTHR22683">
    <property type="entry name" value="SPORULATION PROTEIN RELATED"/>
    <property type="match status" value="1"/>
</dbReference>
<keyword evidence="5" id="KW-1133">Transmembrane helix</keyword>
<dbReference type="Pfam" id="PF16697">
    <property type="entry name" value="Yop-YscD_cpl"/>
    <property type="match status" value="1"/>
</dbReference>
<dbReference type="SUPFAM" id="SSF49879">
    <property type="entry name" value="SMAD/FHA domain"/>
    <property type="match status" value="1"/>
</dbReference>
<dbReference type="PANTHER" id="PTHR22683:SF1">
    <property type="entry name" value="TYPE VII SECRETION SYSTEM PROTEIN ESSC"/>
    <property type="match status" value="1"/>
</dbReference>